<evidence type="ECO:0000256" key="3">
    <source>
        <dbReference type="ARBA" id="ARBA00013368"/>
    </source>
</evidence>
<evidence type="ECO:0000259" key="4">
    <source>
        <dbReference type="Pfam" id="PF13476"/>
    </source>
</evidence>
<dbReference type="InterPro" id="IPR027417">
    <property type="entry name" value="P-loop_NTPase"/>
</dbReference>
<evidence type="ECO:0000256" key="2">
    <source>
        <dbReference type="ARBA" id="ARBA00011322"/>
    </source>
</evidence>
<dbReference type="Pfam" id="PF13476">
    <property type="entry name" value="AAA_23"/>
    <property type="match status" value="1"/>
</dbReference>
<keyword evidence="6" id="KW-1185">Reference proteome</keyword>
<dbReference type="SUPFAM" id="SSF52540">
    <property type="entry name" value="P-loop containing nucleoside triphosphate hydrolases"/>
    <property type="match status" value="1"/>
</dbReference>
<evidence type="ECO:0000256" key="1">
    <source>
        <dbReference type="ARBA" id="ARBA00006930"/>
    </source>
</evidence>
<comment type="subunit">
    <text evidence="2">Heterodimer of SbcC and SbcD.</text>
</comment>
<dbReference type="PANTHER" id="PTHR32114">
    <property type="entry name" value="ABC TRANSPORTER ABCH.3"/>
    <property type="match status" value="1"/>
</dbReference>
<evidence type="ECO:0000313" key="5">
    <source>
        <dbReference type="EMBL" id="GAA0496878.1"/>
    </source>
</evidence>
<comment type="similarity">
    <text evidence="1">Belongs to the SMC family. SbcC subfamily.</text>
</comment>
<organism evidence="5 6">
    <name type="scientific">Salinibacillus aidingensis</name>
    <dbReference type="NCBI Taxonomy" id="237684"/>
    <lineage>
        <taxon>Bacteria</taxon>
        <taxon>Bacillati</taxon>
        <taxon>Bacillota</taxon>
        <taxon>Bacilli</taxon>
        <taxon>Bacillales</taxon>
        <taxon>Bacillaceae</taxon>
        <taxon>Salinibacillus</taxon>
    </lineage>
</organism>
<comment type="caution">
    <text evidence="5">The sequence shown here is derived from an EMBL/GenBank/DDBJ whole genome shotgun (WGS) entry which is preliminary data.</text>
</comment>
<gene>
    <name evidence="5" type="ORF">GCM10008986_24790</name>
</gene>
<feature type="domain" description="Rad50/SbcC-type AAA" evidence="4">
    <location>
        <begin position="5"/>
        <end position="185"/>
    </location>
</feature>
<dbReference type="Gene3D" id="3.40.50.300">
    <property type="entry name" value="P-loop containing nucleotide triphosphate hydrolases"/>
    <property type="match status" value="1"/>
</dbReference>
<dbReference type="RefSeq" id="WP_343841595.1">
    <property type="nucleotide sequence ID" value="NZ_BAAADO010000005.1"/>
</dbReference>
<protein>
    <recommendedName>
        <fullName evidence="3">Nuclease SbcCD subunit C</fullName>
    </recommendedName>
</protein>
<dbReference type="PANTHER" id="PTHR32114:SF2">
    <property type="entry name" value="ABC TRANSPORTER ABCH.3"/>
    <property type="match status" value="1"/>
</dbReference>
<reference evidence="6" key="1">
    <citation type="journal article" date="2019" name="Int. J. Syst. Evol. Microbiol.">
        <title>The Global Catalogue of Microorganisms (GCM) 10K type strain sequencing project: providing services to taxonomists for standard genome sequencing and annotation.</title>
        <authorList>
            <consortium name="The Broad Institute Genomics Platform"/>
            <consortium name="The Broad Institute Genome Sequencing Center for Infectious Disease"/>
            <person name="Wu L."/>
            <person name="Ma J."/>
        </authorList>
    </citation>
    <scope>NUCLEOTIDE SEQUENCE [LARGE SCALE GENOMIC DNA]</scope>
    <source>
        <strain evidence="6">JCM 12389</strain>
    </source>
</reference>
<evidence type="ECO:0000313" key="6">
    <source>
        <dbReference type="Proteomes" id="UP001500880"/>
    </source>
</evidence>
<dbReference type="EMBL" id="BAAADO010000005">
    <property type="protein sequence ID" value="GAA0496878.1"/>
    <property type="molecule type" value="Genomic_DNA"/>
</dbReference>
<name>A0ABP3LCM4_9BACI</name>
<dbReference type="Proteomes" id="UP001500880">
    <property type="component" value="Unassembled WGS sequence"/>
</dbReference>
<accession>A0ABP3LCM4</accession>
<proteinExistence type="inferred from homology"/>
<sequence>MIISKLILRNFRAFSGYHEFDFTNKKIILINGPNGHGKSTIFDALNWCLMGKLNRYTGSIEHKRFSYIVNYNARKQGSYITFVHIEFIDENGRSRSVKREIKHNSSEKVFIDGQQIQLSEATKCIANILISDKNMDVSEDEDIDLASLVSSTQLLSQEDLDEFVRGNKPGERYKKLEKILGFKKYGEDFKAYCNC</sequence>
<dbReference type="InterPro" id="IPR038729">
    <property type="entry name" value="Rad50/SbcC_AAA"/>
</dbReference>